<dbReference type="EMBL" id="CP046620">
    <property type="protein sequence ID" value="QHQ36000.1"/>
    <property type="molecule type" value="Genomic_DNA"/>
</dbReference>
<dbReference type="CDD" id="cd24032">
    <property type="entry name" value="ASKHA_NBD_TsaB"/>
    <property type="match status" value="1"/>
</dbReference>
<dbReference type="GO" id="GO:0016740">
    <property type="term" value="F:transferase activity"/>
    <property type="evidence" value="ECO:0007669"/>
    <property type="project" value="UniProtKB-KW"/>
</dbReference>
<dbReference type="SUPFAM" id="SSF53067">
    <property type="entry name" value="Actin-like ATPase domain"/>
    <property type="match status" value="1"/>
</dbReference>
<evidence type="ECO:0000313" key="2">
    <source>
        <dbReference type="EMBL" id="QHQ36000.1"/>
    </source>
</evidence>
<dbReference type="InterPro" id="IPR000905">
    <property type="entry name" value="Gcp-like_dom"/>
</dbReference>
<dbReference type="AlphaFoldDB" id="A0A6P1T2I4"/>
<dbReference type="KEGG" id="amaq:GO499_12870"/>
<dbReference type="RefSeq" id="WP_161862557.1">
    <property type="nucleotide sequence ID" value="NZ_CP046620.1"/>
</dbReference>
<dbReference type="Gene3D" id="3.30.420.40">
    <property type="match status" value="2"/>
</dbReference>
<dbReference type="Pfam" id="PF00814">
    <property type="entry name" value="TsaD"/>
    <property type="match status" value="1"/>
</dbReference>
<dbReference type="PANTHER" id="PTHR11735:SF11">
    <property type="entry name" value="TRNA THREONYLCARBAMOYLADENOSINE BIOSYNTHESIS PROTEIN TSAB"/>
    <property type="match status" value="1"/>
</dbReference>
<dbReference type="NCBIfam" id="TIGR03725">
    <property type="entry name" value="T6A_YeaZ"/>
    <property type="match status" value="1"/>
</dbReference>
<proteinExistence type="predicted"/>
<keyword evidence="3" id="KW-1185">Reference proteome</keyword>
<sequence length="213" mass="22269">MPPEPLILAFDTSAAHCAVALCQGTTVLAQASEEMTKGQAERLMPMIQETLAEADCSFADLAAIGCGIGPGNFTGIRISVSAARAFGFSLNIPAIGVSSLEALAHDLPRPCLALVDAKRDHVYAQGFGTEPEAPKRLAFEDLPELPSDIHIVGHRSGDLAGRHHDRTAPSASTIAAIAATRLGRAHPPPAPLYLRDADAALPSTAPPRILDET</sequence>
<name>A0A6P1T2I4_9RHOB</name>
<dbReference type="Proteomes" id="UP000464495">
    <property type="component" value="Chromosome"/>
</dbReference>
<dbReference type="InterPro" id="IPR043129">
    <property type="entry name" value="ATPase_NBD"/>
</dbReference>
<evidence type="ECO:0000313" key="3">
    <source>
        <dbReference type="Proteomes" id="UP000464495"/>
    </source>
</evidence>
<dbReference type="PANTHER" id="PTHR11735">
    <property type="entry name" value="TRNA N6-ADENOSINE THREONYLCARBAMOYLTRANSFERASE"/>
    <property type="match status" value="1"/>
</dbReference>
<organism evidence="2 3">
    <name type="scientific">Algicella marina</name>
    <dbReference type="NCBI Taxonomy" id="2683284"/>
    <lineage>
        <taxon>Bacteria</taxon>
        <taxon>Pseudomonadati</taxon>
        <taxon>Pseudomonadota</taxon>
        <taxon>Alphaproteobacteria</taxon>
        <taxon>Rhodobacterales</taxon>
        <taxon>Paracoccaceae</taxon>
        <taxon>Algicella</taxon>
    </lineage>
</organism>
<feature type="domain" description="Gcp-like" evidence="1">
    <location>
        <begin position="36"/>
        <end position="125"/>
    </location>
</feature>
<dbReference type="InterPro" id="IPR022496">
    <property type="entry name" value="T6A_TsaB"/>
</dbReference>
<evidence type="ECO:0000259" key="1">
    <source>
        <dbReference type="Pfam" id="PF00814"/>
    </source>
</evidence>
<protein>
    <submittedName>
        <fullName evidence="2">tRNA (Adenosine(37)-N6)-threonylcarbamoyltransferase complex dimerization subunit type 1 TsaB</fullName>
    </submittedName>
</protein>
<keyword evidence="2" id="KW-0808">Transferase</keyword>
<dbReference type="GO" id="GO:0005829">
    <property type="term" value="C:cytosol"/>
    <property type="evidence" value="ECO:0007669"/>
    <property type="project" value="TreeGrafter"/>
</dbReference>
<reference evidence="2 3" key="1">
    <citation type="submission" date="2019-12" db="EMBL/GenBank/DDBJ databases">
        <title>Complete genome sequence of Algicella marina strain 9Alg 56(T) isolated from the red alga Tichocarpus crinitus.</title>
        <authorList>
            <person name="Kim S.-G."/>
            <person name="Nedashkovskaya O.I."/>
        </authorList>
    </citation>
    <scope>NUCLEOTIDE SEQUENCE [LARGE SCALE GENOMIC DNA]</scope>
    <source>
        <strain evidence="2 3">9Alg 56</strain>
    </source>
</reference>
<dbReference type="GO" id="GO:0002949">
    <property type="term" value="P:tRNA threonylcarbamoyladenosine modification"/>
    <property type="evidence" value="ECO:0007669"/>
    <property type="project" value="InterPro"/>
</dbReference>
<accession>A0A6P1T2I4</accession>
<gene>
    <name evidence="2" type="primary">tsaB</name>
    <name evidence="2" type="ORF">GO499_12870</name>
</gene>